<organism evidence="2 3">
    <name type="scientific">Caldalkalibacillus uzonensis</name>
    <dbReference type="NCBI Taxonomy" id="353224"/>
    <lineage>
        <taxon>Bacteria</taxon>
        <taxon>Bacillati</taxon>
        <taxon>Bacillota</taxon>
        <taxon>Bacilli</taxon>
        <taxon>Bacillales</taxon>
        <taxon>Bacillaceae</taxon>
        <taxon>Caldalkalibacillus</taxon>
    </lineage>
</organism>
<comment type="caution">
    <text evidence="2">The sequence shown here is derived from an EMBL/GenBank/DDBJ whole genome shotgun (WGS) entry which is preliminary data.</text>
</comment>
<protein>
    <recommendedName>
        <fullName evidence="1">Transposase DDE domain-containing protein</fullName>
    </recommendedName>
</protein>
<accession>A0ABU0CY52</accession>
<evidence type="ECO:0000259" key="1">
    <source>
        <dbReference type="Pfam" id="PF13751"/>
    </source>
</evidence>
<dbReference type="Pfam" id="PF13751">
    <property type="entry name" value="DDE_Tnp_1_6"/>
    <property type="match status" value="1"/>
</dbReference>
<dbReference type="Proteomes" id="UP001232445">
    <property type="component" value="Unassembled WGS sequence"/>
</dbReference>
<name>A0ABU0CY52_9BACI</name>
<evidence type="ECO:0000313" key="2">
    <source>
        <dbReference type="EMBL" id="MDQ0341068.1"/>
    </source>
</evidence>
<reference evidence="2 3" key="1">
    <citation type="submission" date="2023-07" db="EMBL/GenBank/DDBJ databases">
        <title>Genomic Encyclopedia of Type Strains, Phase IV (KMG-IV): sequencing the most valuable type-strain genomes for metagenomic binning, comparative biology and taxonomic classification.</title>
        <authorList>
            <person name="Goeker M."/>
        </authorList>
    </citation>
    <scope>NUCLEOTIDE SEQUENCE [LARGE SCALE GENOMIC DNA]</scope>
    <source>
        <strain evidence="2 3">DSM 17740</strain>
    </source>
</reference>
<dbReference type="EMBL" id="JAUSUQ010000030">
    <property type="protein sequence ID" value="MDQ0341068.1"/>
    <property type="molecule type" value="Genomic_DNA"/>
</dbReference>
<evidence type="ECO:0000313" key="3">
    <source>
        <dbReference type="Proteomes" id="UP001232445"/>
    </source>
</evidence>
<proteinExistence type="predicted"/>
<gene>
    <name evidence="2" type="ORF">J2S00_003912</name>
</gene>
<sequence length="63" mass="7355">MRKKTIEGVFADLKEKHGMYWITLRGKNTILVFAAMNLKKLATWKGKQTVPLFFCLHSQQNPF</sequence>
<feature type="domain" description="Transposase DDE" evidence="1">
    <location>
        <begin position="2"/>
        <end position="42"/>
    </location>
</feature>
<keyword evidence="3" id="KW-1185">Reference proteome</keyword>
<dbReference type="InterPro" id="IPR025668">
    <property type="entry name" value="Tnp_DDE_dom"/>
</dbReference>